<evidence type="ECO:0000313" key="4">
    <source>
        <dbReference type="EMBL" id="SUQ00067.1"/>
    </source>
</evidence>
<keyword evidence="5" id="KW-1185">Reference proteome</keyword>
<dbReference type="STRING" id="29486.UGYR_13750"/>
<evidence type="ECO:0000259" key="3">
    <source>
        <dbReference type="Pfam" id="PF26304"/>
    </source>
</evidence>
<dbReference type="GeneID" id="66878522"/>
<dbReference type="SUPFAM" id="SSF101801">
    <property type="entry name" value="Surface presentation of antigens (SPOA)"/>
    <property type="match status" value="1"/>
</dbReference>
<accession>A0A380QN86</accession>
<dbReference type="InterPro" id="IPR001172">
    <property type="entry name" value="FliN_T3SS_HrcQb"/>
</dbReference>
<organism evidence="4 5">
    <name type="scientific">Yersinia ruckeri</name>
    <dbReference type="NCBI Taxonomy" id="29486"/>
    <lineage>
        <taxon>Bacteria</taxon>
        <taxon>Pseudomonadati</taxon>
        <taxon>Pseudomonadota</taxon>
        <taxon>Gammaproteobacteria</taxon>
        <taxon>Enterobacterales</taxon>
        <taxon>Yersiniaceae</taxon>
        <taxon>Yersinia</taxon>
    </lineage>
</organism>
<evidence type="ECO:0000313" key="5">
    <source>
        <dbReference type="Proteomes" id="UP000255169"/>
    </source>
</evidence>
<dbReference type="RefSeq" id="WP_038244561.1">
    <property type="nucleotide sequence ID" value="NZ_CABIHT010000055.1"/>
</dbReference>
<dbReference type="Pfam" id="PF26304">
    <property type="entry name" value="FliMN_C_rel"/>
    <property type="match status" value="1"/>
</dbReference>
<dbReference type="AlphaFoldDB" id="A0A380QN86"/>
<protein>
    <submittedName>
        <fullName evidence="4">Type III secretion apparatus protein</fullName>
    </submittedName>
</protein>
<evidence type="ECO:0000256" key="1">
    <source>
        <dbReference type="ARBA" id="ARBA00009226"/>
    </source>
</evidence>
<dbReference type="Proteomes" id="UP000255169">
    <property type="component" value="Unassembled WGS sequence"/>
</dbReference>
<feature type="domain" description="SpaO FliM/N C-terminal related" evidence="3">
    <location>
        <begin position="144"/>
        <end position="205"/>
    </location>
</feature>
<dbReference type="GO" id="GO:0003774">
    <property type="term" value="F:cytoskeletal motor activity"/>
    <property type="evidence" value="ECO:0007669"/>
    <property type="project" value="InterPro"/>
</dbReference>
<feature type="domain" description="Flagellar motor switch protein FliN-like C-terminal" evidence="2">
    <location>
        <begin position="233"/>
        <end position="301"/>
    </location>
</feature>
<reference evidence="4 5" key="1">
    <citation type="submission" date="2018-06" db="EMBL/GenBank/DDBJ databases">
        <authorList>
            <consortium name="Pathogen Informatics"/>
            <person name="Doyle S."/>
        </authorList>
    </citation>
    <scope>NUCLEOTIDE SEQUENCE [LARGE SCALE GENOMIC DNA]</scope>
    <source>
        <strain evidence="4 5">NCTC10476</strain>
    </source>
</reference>
<dbReference type="PANTHER" id="PTHR30034">
    <property type="entry name" value="FLAGELLAR MOTOR SWITCH PROTEIN FLIM"/>
    <property type="match status" value="1"/>
</dbReference>
<dbReference type="Pfam" id="PF01052">
    <property type="entry name" value="FliMN_C"/>
    <property type="match status" value="1"/>
</dbReference>
<dbReference type="OrthoDB" id="6454293at2"/>
<dbReference type="Gene3D" id="2.30.330.10">
    <property type="entry name" value="SpoA-like"/>
    <property type="match status" value="1"/>
</dbReference>
<comment type="similarity">
    <text evidence="1">Belongs to the FliN/MopA/SpaO family.</text>
</comment>
<dbReference type="EMBL" id="UHJG01000001">
    <property type="protein sequence ID" value="SUQ00067.1"/>
    <property type="molecule type" value="Genomic_DNA"/>
</dbReference>
<proteinExistence type="inferred from homology"/>
<dbReference type="InterPro" id="IPR058805">
    <property type="entry name" value="SpaO_FliMN_C_rel"/>
</dbReference>
<evidence type="ECO:0000259" key="2">
    <source>
        <dbReference type="Pfam" id="PF01052"/>
    </source>
</evidence>
<dbReference type="GO" id="GO:0009425">
    <property type="term" value="C:bacterial-type flagellum basal body"/>
    <property type="evidence" value="ECO:0007669"/>
    <property type="project" value="InterPro"/>
</dbReference>
<gene>
    <name evidence="4" type="primary">ysaQ</name>
    <name evidence="4" type="ORF">NCTC10476_01340</name>
</gene>
<dbReference type="GO" id="GO:0071978">
    <property type="term" value="P:bacterial-type flagellum-dependent swarming motility"/>
    <property type="evidence" value="ECO:0007669"/>
    <property type="project" value="TreeGrafter"/>
</dbReference>
<name>A0A380QN86_YERRU</name>
<dbReference type="KEGG" id="yrb:UGYR_13750"/>
<sequence>MFNFRRVTRHQACMSQQQVTYAPQALPVTPTAERKYARFQLCAAEERITALIDLVEWCRHAWPEMESLAWECISEGQLRQLFSAEIEHHRFFSGRYVPLNIEVISGDIVQQPWLTVQEKRLGRVLLERAPLGMAPHPINIAGFMHLPLASKWILGTSIISASLLHTLALRDVLLIQNLLMQLDISGKRIARFRSQDDGVMVVEEVIHNELEPERIDIEDETMMEEQVLVPFDVSAISITLTFVLGQRSITINELSSIQSGSQFALGQNTEKSVKVYANKQLIAEGELIYIDDVLGLEVTKMATMGSLE</sequence>
<dbReference type="PRINTS" id="PR00956">
    <property type="entry name" value="FLGMOTORFLIN"/>
</dbReference>
<dbReference type="InterPro" id="IPR001543">
    <property type="entry name" value="FliN-like_C"/>
</dbReference>
<dbReference type="InterPro" id="IPR036429">
    <property type="entry name" value="SpoA-like_sf"/>
</dbReference>
<dbReference type="GO" id="GO:0050918">
    <property type="term" value="P:positive chemotaxis"/>
    <property type="evidence" value="ECO:0007669"/>
    <property type="project" value="TreeGrafter"/>
</dbReference>
<dbReference type="PANTHER" id="PTHR30034:SF5">
    <property type="entry name" value="SECRETION SYSTEM APPARATUS PROTEIN SSAQ"/>
    <property type="match status" value="1"/>
</dbReference>